<evidence type="ECO:0000256" key="8">
    <source>
        <dbReference type="SAM" id="SignalP"/>
    </source>
</evidence>
<feature type="signal peptide" evidence="8">
    <location>
        <begin position="1"/>
        <end position="25"/>
    </location>
</feature>
<keyword evidence="2 5" id="KW-0645">Protease</keyword>
<evidence type="ECO:0000256" key="1">
    <source>
        <dbReference type="ARBA" id="ARBA00011073"/>
    </source>
</evidence>
<dbReference type="Gene3D" id="3.40.50.200">
    <property type="entry name" value="Peptidase S8/S53 domain"/>
    <property type="match status" value="1"/>
</dbReference>
<feature type="region of interest" description="Disordered" evidence="7">
    <location>
        <begin position="475"/>
        <end position="498"/>
    </location>
</feature>
<keyword evidence="11" id="KW-1185">Reference proteome</keyword>
<sequence precursor="true">MKQARKTLGIIALTLICLAVSTVHATPTDRIIIKVSETMRPAVLADGALAPRARERVSSLSAAVGHEVVYLRAMSGGADVVRLPRAMPLEQVQAMAEAMARLPGVEYAEPDARVFPMEVLNDPLFGQQWHLQPVRTTPPLNYGIDAPAAWSITTGEAVVVAIVDTGILFAHEDLEGKVLEAGYDFISADPDGEYFTANDGDGRDPDPSDPGDWVTEEEAEERECRVSHSSWHGTHMAGIVAASTSNGKGIAGVSWGAMILPIRALGKCDGYSSDVIDAMRWAAGLPVAGVPNNHDAAKIINMSLGANQSCTGAWLDAVNAVHEKGSLIVAAAGNGGVSMSSSRNHVVPGVCPGVLTVAATNKAGDRASFSNYGPQIDLGAPGIWVLSTSDQGTTSPLDDSHYENKSGTSVSAPQVAGVAALLLSYDDSLDRQDLIYLLTSNVTPYPEDSLCAAGGGCGSGVLNAGLALMAVTEFDGRPPPPRPASSGGGGEGQYRSGL</sequence>
<evidence type="ECO:0000256" key="5">
    <source>
        <dbReference type="PROSITE-ProRule" id="PRU01240"/>
    </source>
</evidence>
<reference evidence="10 11" key="1">
    <citation type="journal article" date="2011" name="Stand. Genomic Sci.">
        <title>Complete genome sequence of 'Thioalkalivibrio sulfidophilus' HL-EbGr7.</title>
        <authorList>
            <person name="Muyzer G."/>
            <person name="Sorokin D.Y."/>
            <person name="Mavromatis K."/>
            <person name="Lapidus A."/>
            <person name="Clum A."/>
            <person name="Ivanova N."/>
            <person name="Pati A."/>
            <person name="d'Haeseleer P."/>
            <person name="Woyke T."/>
            <person name="Kyrpides N.C."/>
        </authorList>
    </citation>
    <scope>NUCLEOTIDE SEQUENCE [LARGE SCALE GENOMIC DNA]</scope>
    <source>
        <strain evidence="10 11">HL-EbGR7</strain>
    </source>
</reference>
<dbReference type="InterPro" id="IPR036852">
    <property type="entry name" value="Peptidase_S8/S53_dom_sf"/>
</dbReference>
<dbReference type="Proteomes" id="UP000002383">
    <property type="component" value="Chromosome"/>
</dbReference>
<evidence type="ECO:0000256" key="2">
    <source>
        <dbReference type="ARBA" id="ARBA00022670"/>
    </source>
</evidence>
<keyword evidence="3 5" id="KW-0378">Hydrolase</keyword>
<dbReference type="PROSITE" id="PS51892">
    <property type="entry name" value="SUBTILASE"/>
    <property type="match status" value="1"/>
</dbReference>
<evidence type="ECO:0000256" key="7">
    <source>
        <dbReference type="SAM" id="MobiDB-lite"/>
    </source>
</evidence>
<dbReference type="InterPro" id="IPR034176">
    <property type="entry name" value="Peptidases_S8_13"/>
</dbReference>
<gene>
    <name evidence="10" type="ordered locus">Tgr7_0229</name>
</gene>
<dbReference type="InterPro" id="IPR050131">
    <property type="entry name" value="Peptidase_S8_subtilisin-like"/>
</dbReference>
<protein>
    <submittedName>
        <fullName evidence="10">Peptidase S8 and S53 subtilisin kexin sedolisin</fullName>
    </submittedName>
</protein>
<dbReference type="KEGG" id="tgr:Tgr7_0229"/>
<dbReference type="PANTHER" id="PTHR43806:SF11">
    <property type="entry name" value="CEREVISIN-RELATED"/>
    <property type="match status" value="1"/>
</dbReference>
<dbReference type="SUPFAM" id="SSF52743">
    <property type="entry name" value="Subtilisin-like"/>
    <property type="match status" value="1"/>
</dbReference>
<feature type="chain" id="PRO_5002873310" evidence="8">
    <location>
        <begin position="26"/>
        <end position="498"/>
    </location>
</feature>
<dbReference type="CDD" id="cd07496">
    <property type="entry name" value="Peptidases_S8_13"/>
    <property type="match status" value="1"/>
</dbReference>
<feature type="domain" description="Peptidase S8/S53" evidence="9">
    <location>
        <begin position="155"/>
        <end position="442"/>
    </location>
</feature>
<evidence type="ECO:0000256" key="6">
    <source>
        <dbReference type="RuleBase" id="RU003355"/>
    </source>
</evidence>
<dbReference type="InterPro" id="IPR015500">
    <property type="entry name" value="Peptidase_S8_subtilisin-rel"/>
</dbReference>
<dbReference type="RefSeq" id="WP_012636817.1">
    <property type="nucleotide sequence ID" value="NC_011901.1"/>
</dbReference>
<accession>B8GU45</accession>
<dbReference type="GO" id="GO:0006508">
    <property type="term" value="P:proteolysis"/>
    <property type="evidence" value="ECO:0007669"/>
    <property type="project" value="UniProtKB-KW"/>
</dbReference>
<dbReference type="PROSITE" id="PS00136">
    <property type="entry name" value="SUBTILASE_ASP"/>
    <property type="match status" value="1"/>
</dbReference>
<dbReference type="GO" id="GO:0004252">
    <property type="term" value="F:serine-type endopeptidase activity"/>
    <property type="evidence" value="ECO:0007669"/>
    <property type="project" value="UniProtKB-UniRule"/>
</dbReference>
<name>B8GU45_THISH</name>
<keyword evidence="4 5" id="KW-0720">Serine protease</keyword>
<dbReference type="eggNOG" id="COG1404">
    <property type="taxonomic scope" value="Bacteria"/>
</dbReference>
<keyword evidence="8" id="KW-0732">Signal</keyword>
<dbReference type="EMBL" id="CP001339">
    <property type="protein sequence ID" value="ACL71328.1"/>
    <property type="molecule type" value="Genomic_DNA"/>
</dbReference>
<proteinExistence type="inferred from homology"/>
<dbReference type="PANTHER" id="PTHR43806">
    <property type="entry name" value="PEPTIDASE S8"/>
    <property type="match status" value="1"/>
</dbReference>
<dbReference type="InterPro" id="IPR023828">
    <property type="entry name" value="Peptidase_S8_Ser-AS"/>
</dbReference>
<evidence type="ECO:0000259" key="9">
    <source>
        <dbReference type="Pfam" id="PF00082"/>
    </source>
</evidence>
<feature type="active site" description="Charge relay system" evidence="5">
    <location>
        <position position="409"/>
    </location>
</feature>
<feature type="active site" description="Charge relay system" evidence="5">
    <location>
        <position position="232"/>
    </location>
</feature>
<organism evidence="10 11">
    <name type="scientific">Thioalkalivibrio sulfidiphilus (strain HL-EbGR7)</name>
    <dbReference type="NCBI Taxonomy" id="396588"/>
    <lineage>
        <taxon>Bacteria</taxon>
        <taxon>Pseudomonadati</taxon>
        <taxon>Pseudomonadota</taxon>
        <taxon>Gammaproteobacteria</taxon>
        <taxon>Chromatiales</taxon>
        <taxon>Ectothiorhodospiraceae</taxon>
        <taxon>Thioalkalivibrio</taxon>
    </lineage>
</organism>
<feature type="active site" description="Charge relay system" evidence="5">
    <location>
        <position position="164"/>
    </location>
</feature>
<dbReference type="STRING" id="396588.Tgr7_0229"/>
<evidence type="ECO:0000313" key="10">
    <source>
        <dbReference type="EMBL" id="ACL71328.1"/>
    </source>
</evidence>
<dbReference type="PROSITE" id="PS00138">
    <property type="entry name" value="SUBTILASE_SER"/>
    <property type="match status" value="1"/>
</dbReference>
<dbReference type="PRINTS" id="PR00723">
    <property type="entry name" value="SUBTILISIN"/>
</dbReference>
<dbReference type="Pfam" id="PF00082">
    <property type="entry name" value="Peptidase_S8"/>
    <property type="match status" value="1"/>
</dbReference>
<feature type="region of interest" description="Disordered" evidence="7">
    <location>
        <begin position="194"/>
        <end position="214"/>
    </location>
</feature>
<evidence type="ECO:0000256" key="4">
    <source>
        <dbReference type="ARBA" id="ARBA00022825"/>
    </source>
</evidence>
<comment type="similarity">
    <text evidence="1 5 6">Belongs to the peptidase S8 family.</text>
</comment>
<dbReference type="InterPro" id="IPR000209">
    <property type="entry name" value="Peptidase_S8/S53_dom"/>
</dbReference>
<dbReference type="HOGENOM" id="CLU_011263_8_1_6"/>
<dbReference type="InterPro" id="IPR023827">
    <property type="entry name" value="Peptidase_S8_Asp-AS"/>
</dbReference>
<evidence type="ECO:0000256" key="3">
    <source>
        <dbReference type="ARBA" id="ARBA00022801"/>
    </source>
</evidence>
<evidence type="ECO:0000313" key="11">
    <source>
        <dbReference type="Proteomes" id="UP000002383"/>
    </source>
</evidence>
<dbReference type="AlphaFoldDB" id="B8GU45"/>